<dbReference type="GO" id="GO:0006508">
    <property type="term" value="P:proteolysis"/>
    <property type="evidence" value="ECO:0007669"/>
    <property type="project" value="TreeGrafter"/>
</dbReference>
<accession>A0A481Z2F5</accession>
<dbReference type="GO" id="GO:0004197">
    <property type="term" value="F:cysteine-type endopeptidase activity"/>
    <property type="evidence" value="ECO:0007669"/>
    <property type="project" value="TreeGrafter"/>
</dbReference>
<dbReference type="Gene3D" id="3.40.50.1460">
    <property type="match status" value="1"/>
</dbReference>
<protein>
    <recommendedName>
        <fullName evidence="2">Caspase domain protein</fullName>
    </recommendedName>
</protein>
<dbReference type="InterPro" id="IPR050452">
    <property type="entry name" value="Metacaspase"/>
</dbReference>
<sequence>MYATLIECDPHKTLGGSCIRDLFNTANYLSQNYKININVFTNNTLKNSEKLKFPQKCKFYIIKNLKNQIRSITDTMKKNNILFVLISGHGYQTGDKNSDEIDGRDEYVRTNDGILLDDTINDIFLYRHDIKVVGVLDTCHSGSLFDLQYSWNGSSWIKAKKNIINTYSAISISACRDNQLEACDITDKYGFGGALVGHLLDNDYLKILITGNMDQIINIYKKIKKILSVFGQQPVLQKN</sequence>
<dbReference type="PANTHER" id="PTHR48104">
    <property type="entry name" value="METACASPASE-4"/>
    <property type="match status" value="1"/>
</dbReference>
<gene>
    <name evidence="1" type="ORF">LCMiAC02_05760</name>
</gene>
<organism evidence="1">
    <name type="scientific">Mimivirus LCMiAC02</name>
    <dbReference type="NCBI Taxonomy" id="2506609"/>
    <lineage>
        <taxon>Viruses</taxon>
        <taxon>Varidnaviria</taxon>
        <taxon>Bamfordvirae</taxon>
        <taxon>Nucleocytoviricota</taxon>
        <taxon>Megaviricetes</taxon>
        <taxon>Imitervirales</taxon>
        <taxon>Mimiviridae</taxon>
        <taxon>Klosneuvirinae</taxon>
    </lineage>
</organism>
<reference evidence="1" key="1">
    <citation type="journal article" date="2019" name="MBio">
        <title>Virus Genomes from Deep Sea Sediments Expand the Ocean Megavirome and Support Independent Origins of Viral Gigantism.</title>
        <authorList>
            <person name="Backstrom D."/>
            <person name="Yutin N."/>
            <person name="Jorgensen S.L."/>
            <person name="Dharamshi J."/>
            <person name="Homa F."/>
            <person name="Zaremba-Niedwiedzka K."/>
            <person name="Spang A."/>
            <person name="Wolf Y.I."/>
            <person name="Koonin E.V."/>
            <person name="Ettema T.J."/>
        </authorList>
    </citation>
    <scope>NUCLEOTIDE SEQUENCE</scope>
</reference>
<evidence type="ECO:0008006" key="2">
    <source>
        <dbReference type="Google" id="ProtNLM"/>
    </source>
</evidence>
<proteinExistence type="predicted"/>
<name>A0A481Z2F5_9VIRU</name>
<dbReference type="PANTHER" id="PTHR48104:SF30">
    <property type="entry name" value="METACASPASE-1"/>
    <property type="match status" value="1"/>
</dbReference>
<dbReference type="EMBL" id="MK500425">
    <property type="protein sequence ID" value="QBK89481.1"/>
    <property type="molecule type" value="Genomic_DNA"/>
</dbReference>
<evidence type="ECO:0000313" key="1">
    <source>
        <dbReference type="EMBL" id="QBK89481.1"/>
    </source>
</evidence>